<dbReference type="Pfam" id="PF04755">
    <property type="entry name" value="PAP_fibrillin"/>
    <property type="match status" value="1"/>
</dbReference>
<keyword evidence="2" id="KW-0934">Plastid</keyword>
<dbReference type="InterPro" id="IPR006843">
    <property type="entry name" value="PAP/fibrillin_dom"/>
</dbReference>
<keyword evidence="5" id="KW-1185">Reference proteome</keyword>
<evidence type="ECO:0000259" key="3">
    <source>
        <dbReference type="Pfam" id="PF04755"/>
    </source>
</evidence>
<protein>
    <submittedName>
        <fullName evidence="4">Putative plastid-lipid-associated protein chloroplastic-like protein</fullName>
    </submittedName>
</protein>
<reference evidence="5" key="1">
    <citation type="journal article" date="2015" name="PLoS Genet.">
        <title>Genome Sequence and Transcriptome Analyses of Chrysochromulina tobin: Metabolic Tools for Enhanced Algal Fitness in the Prominent Order Prymnesiales (Haptophyceae).</title>
        <authorList>
            <person name="Hovde B.T."/>
            <person name="Deodato C.R."/>
            <person name="Hunsperger H.M."/>
            <person name="Ryken S.A."/>
            <person name="Yost W."/>
            <person name="Jha R.K."/>
            <person name="Patterson J."/>
            <person name="Monnat R.J. Jr."/>
            <person name="Barlow S.B."/>
            <person name="Starkenburg S.R."/>
            <person name="Cattolico R.A."/>
        </authorList>
    </citation>
    <scope>NUCLEOTIDE SEQUENCE</scope>
    <source>
        <strain evidence="5">CCMP291</strain>
    </source>
</reference>
<proteinExistence type="predicted"/>
<evidence type="ECO:0000313" key="5">
    <source>
        <dbReference type="Proteomes" id="UP000037460"/>
    </source>
</evidence>
<evidence type="ECO:0000313" key="4">
    <source>
        <dbReference type="EMBL" id="KOO30170.1"/>
    </source>
</evidence>
<evidence type="ECO:0000256" key="1">
    <source>
        <dbReference type="ARBA" id="ARBA00004474"/>
    </source>
</evidence>
<name>A0A0M0JUH7_9EUKA</name>
<gene>
    <name evidence="4" type="ORF">Ctob_014257</name>
</gene>
<dbReference type="InterPro" id="IPR039633">
    <property type="entry name" value="PAP"/>
</dbReference>
<organism evidence="4 5">
    <name type="scientific">Chrysochromulina tobinii</name>
    <dbReference type="NCBI Taxonomy" id="1460289"/>
    <lineage>
        <taxon>Eukaryota</taxon>
        <taxon>Haptista</taxon>
        <taxon>Haptophyta</taxon>
        <taxon>Prymnesiophyceae</taxon>
        <taxon>Prymnesiales</taxon>
        <taxon>Chrysochromulinaceae</taxon>
        <taxon>Chrysochromulina</taxon>
    </lineage>
</organism>
<dbReference type="Proteomes" id="UP000037460">
    <property type="component" value="Unassembled WGS sequence"/>
</dbReference>
<comment type="subcellular location">
    <subcellularLocation>
        <location evidence="1">Plastid</location>
    </subcellularLocation>
</comment>
<dbReference type="GO" id="GO:0009536">
    <property type="term" value="C:plastid"/>
    <property type="evidence" value="ECO:0007669"/>
    <property type="project" value="UniProtKB-SubCell"/>
</dbReference>
<dbReference type="OrthoDB" id="423069at2759"/>
<feature type="domain" description="Plastid lipid-associated protein/fibrillin conserved" evidence="3">
    <location>
        <begin position="150"/>
        <end position="313"/>
    </location>
</feature>
<accession>A0A0M0JUH7</accession>
<evidence type="ECO:0000256" key="2">
    <source>
        <dbReference type="ARBA" id="ARBA00022640"/>
    </source>
</evidence>
<dbReference type="AlphaFoldDB" id="A0A0M0JUH7"/>
<dbReference type="EMBL" id="JWZX01002275">
    <property type="protein sequence ID" value="KOO30170.1"/>
    <property type="molecule type" value="Genomic_DNA"/>
</dbReference>
<dbReference type="PANTHER" id="PTHR31906">
    <property type="entry name" value="PLASTID-LIPID-ASSOCIATED PROTEIN 4, CHLOROPLASTIC-RELATED"/>
    <property type="match status" value="1"/>
</dbReference>
<sequence length="318" mass="34814">MTAATDLSKPSLFELIAERDFGSLVQRAREEPTSLLELVKDAGISGAISYTAVELSFFAIALPTGFFTWHATTGEWLQPLLLLQEDGVEGKARLLSLLLSYIVLLKSFFPVRLGSTVLLTPYIKRLLDSLPALPLPPSSTFTAGAQRRSLKAELLELARASRGGIEPFDAAAQARFERVMAQLPALNPTADPARSTLFNGEWTCVWTTEKELNFAVDKGLFGLPWVRTYQTIDVPGGTLSNVIEFDGGALTVGSTIAPDTALGSRFNFAFERCTVRWRGLTVPLPPVGKGWGELLYLDDELRIQKDVRGDIVIATKVR</sequence>
<comment type="caution">
    <text evidence="4">The sequence shown here is derived from an EMBL/GenBank/DDBJ whole genome shotgun (WGS) entry which is preliminary data.</text>
</comment>